<dbReference type="AlphaFoldDB" id="A0AAN9EI17"/>
<comment type="caution">
    <text evidence="1">The sequence shown here is derived from an EMBL/GenBank/DDBJ whole genome shotgun (WGS) entry which is preliminary data.</text>
</comment>
<reference evidence="1 2" key="1">
    <citation type="submission" date="2024-01" db="EMBL/GenBank/DDBJ databases">
        <title>The genomes of 5 underutilized Papilionoideae crops provide insights into root nodulation and disease resistanc.</title>
        <authorList>
            <person name="Yuan L."/>
        </authorList>
    </citation>
    <scope>NUCLEOTIDE SEQUENCE [LARGE SCALE GENOMIC DNA]</scope>
    <source>
        <strain evidence="1">ZHUSHIDOU_FW_LH</strain>
        <tissue evidence="1">Leaf</tissue>
    </source>
</reference>
<keyword evidence="2" id="KW-1185">Reference proteome</keyword>
<dbReference type="Gene3D" id="1.10.472.10">
    <property type="entry name" value="Cyclin-like"/>
    <property type="match status" value="1"/>
</dbReference>
<name>A0AAN9EI17_CROPI</name>
<evidence type="ECO:0000313" key="1">
    <source>
        <dbReference type="EMBL" id="KAK7257608.1"/>
    </source>
</evidence>
<sequence length="188" mass="21285">MCNPDKDTSISLPSLLCDEETTFLFREDVNENIGIHSLNTLTAFDYLHHFACMFCPESPPESVVSEAEKHVLAVARDVNLMHHRSSPYIIAVAAILMETFGDELTKEAMDHHIRAISSCENEIREHMFSYYKLMQEKVLEKQRENIDAPASSLTSQWSNTSVVGYYSSVTSSKIGKQCTFEDKENCPP</sequence>
<organism evidence="1 2">
    <name type="scientific">Crotalaria pallida</name>
    <name type="common">Smooth rattlebox</name>
    <name type="synonym">Crotalaria striata</name>
    <dbReference type="NCBI Taxonomy" id="3830"/>
    <lineage>
        <taxon>Eukaryota</taxon>
        <taxon>Viridiplantae</taxon>
        <taxon>Streptophyta</taxon>
        <taxon>Embryophyta</taxon>
        <taxon>Tracheophyta</taxon>
        <taxon>Spermatophyta</taxon>
        <taxon>Magnoliopsida</taxon>
        <taxon>eudicotyledons</taxon>
        <taxon>Gunneridae</taxon>
        <taxon>Pentapetalae</taxon>
        <taxon>rosids</taxon>
        <taxon>fabids</taxon>
        <taxon>Fabales</taxon>
        <taxon>Fabaceae</taxon>
        <taxon>Papilionoideae</taxon>
        <taxon>50 kb inversion clade</taxon>
        <taxon>genistoids sensu lato</taxon>
        <taxon>core genistoids</taxon>
        <taxon>Crotalarieae</taxon>
        <taxon>Crotalaria</taxon>
    </lineage>
</organism>
<dbReference type="Proteomes" id="UP001372338">
    <property type="component" value="Unassembled WGS sequence"/>
</dbReference>
<proteinExistence type="predicted"/>
<dbReference type="EMBL" id="JAYWIO010000006">
    <property type="protein sequence ID" value="KAK7257608.1"/>
    <property type="molecule type" value="Genomic_DNA"/>
</dbReference>
<evidence type="ECO:0000313" key="2">
    <source>
        <dbReference type="Proteomes" id="UP001372338"/>
    </source>
</evidence>
<accession>A0AAN9EI17</accession>
<evidence type="ECO:0008006" key="3">
    <source>
        <dbReference type="Google" id="ProtNLM"/>
    </source>
</evidence>
<gene>
    <name evidence="1" type="ORF">RIF29_31692</name>
</gene>
<protein>
    <recommendedName>
        <fullName evidence="3">Cyclin C-terminal domain-containing protein</fullName>
    </recommendedName>
</protein>